<sequence length="93" mass="10268">MQVPPPEMHFRLRIRTIFSARGTYKVCERPPDIRGKQREQDPPGGGATSTRRRSELACLRSGSKAKRSGLWLRWGHLGAPKTGLGAAKGTRGD</sequence>
<dbReference type="Proteomes" id="UP000823674">
    <property type="component" value="Chromosome A06"/>
</dbReference>
<accession>A0ABQ7M9R5</accession>
<proteinExistence type="predicted"/>
<gene>
    <name evidence="2" type="primary">A06p049510.1_BraROA</name>
    <name evidence="2" type="ORF">IGI04_024776</name>
</gene>
<feature type="compositionally biased region" description="Basic and acidic residues" evidence="1">
    <location>
        <begin position="28"/>
        <end position="41"/>
    </location>
</feature>
<organism evidence="2 3">
    <name type="scientific">Brassica rapa subsp. trilocularis</name>
    <dbReference type="NCBI Taxonomy" id="1813537"/>
    <lineage>
        <taxon>Eukaryota</taxon>
        <taxon>Viridiplantae</taxon>
        <taxon>Streptophyta</taxon>
        <taxon>Embryophyta</taxon>
        <taxon>Tracheophyta</taxon>
        <taxon>Spermatophyta</taxon>
        <taxon>Magnoliopsida</taxon>
        <taxon>eudicotyledons</taxon>
        <taxon>Gunneridae</taxon>
        <taxon>Pentapetalae</taxon>
        <taxon>rosids</taxon>
        <taxon>malvids</taxon>
        <taxon>Brassicales</taxon>
        <taxon>Brassicaceae</taxon>
        <taxon>Brassiceae</taxon>
        <taxon>Brassica</taxon>
    </lineage>
</organism>
<keyword evidence="3" id="KW-1185">Reference proteome</keyword>
<evidence type="ECO:0000256" key="1">
    <source>
        <dbReference type="SAM" id="MobiDB-lite"/>
    </source>
</evidence>
<dbReference type="EMBL" id="JADBGQ010000006">
    <property type="protein sequence ID" value="KAG5394813.1"/>
    <property type="molecule type" value="Genomic_DNA"/>
</dbReference>
<protein>
    <submittedName>
        <fullName evidence="2">Uncharacterized protein</fullName>
    </submittedName>
</protein>
<comment type="caution">
    <text evidence="2">The sequence shown here is derived from an EMBL/GenBank/DDBJ whole genome shotgun (WGS) entry which is preliminary data.</text>
</comment>
<evidence type="ECO:0000313" key="2">
    <source>
        <dbReference type="EMBL" id="KAG5394813.1"/>
    </source>
</evidence>
<feature type="region of interest" description="Disordered" evidence="1">
    <location>
        <begin position="28"/>
        <end position="65"/>
    </location>
</feature>
<name>A0ABQ7M9R5_BRACM</name>
<reference evidence="2 3" key="1">
    <citation type="submission" date="2021-03" db="EMBL/GenBank/DDBJ databases">
        <authorList>
            <person name="King G.J."/>
            <person name="Bancroft I."/>
            <person name="Baten A."/>
            <person name="Bloomfield J."/>
            <person name="Borpatragohain P."/>
            <person name="He Z."/>
            <person name="Irish N."/>
            <person name="Irwin J."/>
            <person name="Liu K."/>
            <person name="Mauleon R.P."/>
            <person name="Moore J."/>
            <person name="Morris R."/>
            <person name="Ostergaard L."/>
            <person name="Wang B."/>
            <person name="Wells R."/>
        </authorList>
    </citation>
    <scope>NUCLEOTIDE SEQUENCE [LARGE SCALE GENOMIC DNA]</scope>
    <source>
        <strain evidence="2">R-o-18</strain>
        <tissue evidence="2">Leaf</tissue>
    </source>
</reference>
<evidence type="ECO:0000313" key="3">
    <source>
        <dbReference type="Proteomes" id="UP000823674"/>
    </source>
</evidence>